<name>A0ACC2HWI5_9PEZI</name>
<accession>A0ACC2HWI5</accession>
<proteinExistence type="predicted"/>
<evidence type="ECO:0000313" key="1">
    <source>
        <dbReference type="EMBL" id="KAJ8107058.1"/>
    </source>
</evidence>
<dbReference type="EMBL" id="JAPESX010002637">
    <property type="protein sequence ID" value="KAJ8107058.1"/>
    <property type="molecule type" value="Genomic_DNA"/>
</dbReference>
<protein>
    <submittedName>
        <fullName evidence="1">Uncharacterized protein</fullName>
    </submittedName>
</protein>
<sequence length="287" mass="31180">MSLGRKKHYFLPPVPEVPIDGPIRLGNIIADPKCVFEPVNTSPVDPSCCSERVYVSNSGPASIALGKSRKKNIGVFAELPAIVNANIGGEYGTDAGERWSFANLRTIWFVPSVDYVRQSLTDVDVQLYIQANQSWLGHTNLYMVTGIKIAFGASALSEFATSYGFNGTVGLDMSALGIPVTVGPDTQLWNGLSLAATSSPVEPVVFAFRLRRLKIKANGDVKQLDHNKKALLGQEYSNVETTIEIDTDGIEDCDAIGAEFNLSDGGEFIDEMDEDESERSSFTKCLM</sequence>
<reference evidence="1" key="1">
    <citation type="submission" date="2022-11" db="EMBL/GenBank/DDBJ databases">
        <title>Genome Sequence of Nemania bipapillata.</title>
        <authorList>
            <person name="Buettner E."/>
        </authorList>
    </citation>
    <scope>NUCLEOTIDE SEQUENCE</scope>
    <source>
        <strain evidence="1">CP14</strain>
    </source>
</reference>
<evidence type="ECO:0000313" key="2">
    <source>
        <dbReference type="Proteomes" id="UP001153334"/>
    </source>
</evidence>
<comment type="caution">
    <text evidence="1">The sequence shown here is derived from an EMBL/GenBank/DDBJ whole genome shotgun (WGS) entry which is preliminary data.</text>
</comment>
<dbReference type="Proteomes" id="UP001153334">
    <property type="component" value="Unassembled WGS sequence"/>
</dbReference>
<organism evidence="1 2">
    <name type="scientific">Nemania bipapillata</name>
    <dbReference type="NCBI Taxonomy" id="110536"/>
    <lineage>
        <taxon>Eukaryota</taxon>
        <taxon>Fungi</taxon>
        <taxon>Dikarya</taxon>
        <taxon>Ascomycota</taxon>
        <taxon>Pezizomycotina</taxon>
        <taxon>Sordariomycetes</taxon>
        <taxon>Xylariomycetidae</taxon>
        <taxon>Xylariales</taxon>
        <taxon>Xylariaceae</taxon>
        <taxon>Nemania</taxon>
    </lineage>
</organism>
<gene>
    <name evidence="1" type="ORF">ONZ43_g6855</name>
</gene>
<keyword evidence="2" id="KW-1185">Reference proteome</keyword>